<name>A0A1G9RTB4_9ACTN</name>
<dbReference type="STRING" id="683260.SAMN05421874_14825"/>
<evidence type="ECO:0000259" key="2">
    <source>
        <dbReference type="Pfam" id="PF13581"/>
    </source>
</evidence>
<organism evidence="3 4">
    <name type="scientific">Nonomuraea maritima</name>
    <dbReference type="NCBI Taxonomy" id="683260"/>
    <lineage>
        <taxon>Bacteria</taxon>
        <taxon>Bacillati</taxon>
        <taxon>Actinomycetota</taxon>
        <taxon>Actinomycetes</taxon>
        <taxon>Streptosporangiales</taxon>
        <taxon>Streptosporangiaceae</taxon>
        <taxon>Nonomuraea</taxon>
    </lineage>
</organism>
<keyword evidence="3" id="KW-0808">Transferase</keyword>
<dbReference type="InterPro" id="IPR050267">
    <property type="entry name" value="Anti-sigma-factor_SerPK"/>
</dbReference>
<dbReference type="RefSeq" id="WP_090773989.1">
    <property type="nucleotide sequence ID" value="NZ_FNFB01000048.1"/>
</dbReference>
<dbReference type="Proteomes" id="UP000198683">
    <property type="component" value="Unassembled WGS sequence"/>
</dbReference>
<dbReference type="InterPro" id="IPR003594">
    <property type="entry name" value="HATPase_dom"/>
</dbReference>
<sequence>MTSSPGPWPINDDLTVLRARVLDYATRAGLSSQRAEDLMLSVSEAAANVLEHGGGHGTVRVWLDRGDVVVDITDTHGVLAPHHARRQRPPDDARRGFGLWLMRQMCDDISIDQRPGCSRLRLRMSLPS</sequence>
<keyword evidence="1" id="KW-0723">Serine/threonine-protein kinase</keyword>
<dbReference type="PANTHER" id="PTHR35526">
    <property type="entry name" value="ANTI-SIGMA-F FACTOR RSBW-RELATED"/>
    <property type="match status" value="1"/>
</dbReference>
<keyword evidence="3" id="KW-0418">Kinase</keyword>
<dbReference type="EMBL" id="FNFB01000048">
    <property type="protein sequence ID" value="SDM26217.1"/>
    <property type="molecule type" value="Genomic_DNA"/>
</dbReference>
<reference evidence="3 4" key="1">
    <citation type="submission" date="2016-10" db="EMBL/GenBank/DDBJ databases">
        <authorList>
            <person name="de Groot N.N."/>
        </authorList>
    </citation>
    <scope>NUCLEOTIDE SEQUENCE [LARGE SCALE GENOMIC DNA]</scope>
    <source>
        <strain evidence="3 4">CGMCC 4.5681</strain>
    </source>
</reference>
<dbReference type="SUPFAM" id="SSF55874">
    <property type="entry name" value="ATPase domain of HSP90 chaperone/DNA topoisomerase II/histidine kinase"/>
    <property type="match status" value="1"/>
</dbReference>
<dbReference type="CDD" id="cd16936">
    <property type="entry name" value="HATPase_RsbW-like"/>
    <property type="match status" value="1"/>
</dbReference>
<evidence type="ECO:0000313" key="4">
    <source>
        <dbReference type="Proteomes" id="UP000198683"/>
    </source>
</evidence>
<dbReference type="Pfam" id="PF13581">
    <property type="entry name" value="HATPase_c_2"/>
    <property type="match status" value="1"/>
</dbReference>
<gene>
    <name evidence="3" type="ORF">SAMN05421874_14825</name>
</gene>
<feature type="domain" description="Histidine kinase/HSP90-like ATPase" evidence="2">
    <location>
        <begin position="13"/>
        <end position="123"/>
    </location>
</feature>
<proteinExistence type="predicted"/>
<dbReference type="AlphaFoldDB" id="A0A1G9RTB4"/>
<evidence type="ECO:0000256" key="1">
    <source>
        <dbReference type="ARBA" id="ARBA00022527"/>
    </source>
</evidence>
<dbReference type="InterPro" id="IPR036890">
    <property type="entry name" value="HATPase_C_sf"/>
</dbReference>
<dbReference type="OrthoDB" id="3748385at2"/>
<dbReference type="GO" id="GO:0004674">
    <property type="term" value="F:protein serine/threonine kinase activity"/>
    <property type="evidence" value="ECO:0007669"/>
    <property type="project" value="UniProtKB-KW"/>
</dbReference>
<keyword evidence="4" id="KW-1185">Reference proteome</keyword>
<dbReference type="PANTHER" id="PTHR35526:SF3">
    <property type="entry name" value="ANTI-SIGMA-F FACTOR RSBW"/>
    <property type="match status" value="1"/>
</dbReference>
<dbReference type="Gene3D" id="3.30.565.10">
    <property type="entry name" value="Histidine kinase-like ATPase, C-terminal domain"/>
    <property type="match status" value="1"/>
</dbReference>
<accession>A0A1G9RTB4</accession>
<protein>
    <submittedName>
        <fullName evidence="3">Anti-sigma regulatory factor (Ser/Thr protein kinase)</fullName>
    </submittedName>
</protein>
<evidence type="ECO:0000313" key="3">
    <source>
        <dbReference type="EMBL" id="SDM26217.1"/>
    </source>
</evidence>